<proteinExistence type="predicted"/>
<organism evidence="1 2">
    <name type="scientific">Clavibacter phage CMP1</name>
    <dbReference type="NCBI Taxonomy" id="686439"/>
    <lineage>
        <taxon>Viruses</taxon>
        <taxon>Duplodnaviria</taxon>
        <taxon>Heunggongvirae</taxon>
        <taxon>Uroviricota</taxon>
        <taxon>Caudoviricetes</taxon>
        <taxon>Cimpunavirus</taxon>
        <taxon>Cimpunavirus CMP1</taxon>
    </lineage>
</organism>
<keyword evidence="2" id="KW-1185">Reference proteome</keyword>
<sequence>MINSADIKSVIWAPSNIVTQSNYQIKHSGRIRRVMLDPESWERYVVIGGKRLALDEDSHKRMRLVAEQRIDPGYTPPVEPVAPPVPETVRVRYLNATGERPARIQTRNAHGKIVIADMPDTCPTAKQMQEVSFAVVRDFYSHAEATHTYALELFPYHATIRFTPKATV</sequence>
<dbReference type="GeneID" id="8684247"/>
<reference evidence="1 2" key="1">
    <citation type="journal article" date="2010" name="Microbiology">
        <title>The endolysins of bacteriophages CMP1 and CN77 are specific for the lysis of Clavibacter michiganensis strains.</title>
        <authorList>
            <person name="Wittmann J."/>
            <person name="Eichenlaub R."/>
            <person name="Dreiseikelmann B."/>
        </authorList>
    </citation>
    <scope>NUCLEOTIDE SEQUENCE [LARGE SCALE GENOMIC DNA]</scope>
</reference>
<dbReference type="RefSeq" id="YP_003359156.1">
    <property type="nucleotide sequence ID" value="NC_013698.1"/>
</dbReference>
<evidence type="ECO:0000313" key="1">
    <source>
        <dbReference type="EMBL" id="ACY35957.1"/>
    </source>
</evidence>
<protein>
    <submittedName>
        <fullName evidence="1">Uncharacterized protein</fullName>
    </submittedName>
</protein>
<accession>D0U249</accession>
<dbReference type="Proteomes" id="UP000002628">
    <property type="component" value="Segment"/>
</dbReference>
<evidence type="ECO:0000313" key="2">
    <source>
        <dbReference type="Proteomes" id="UP000002628"/>
    </source>
</evidence>
<gene>
    <name evidence="1" type="ORF">CMP1-65</name>
</gene>
<dbReference type="EMBL" id="GQ241246">
    <property type="protein sequence ID" value="ACY35957.1"/>
    <property type="molecule type" value="Genomic_DNA"/>
</dbReference>
<name>D0U249_9CAUD</name>
<dbReference type="KEGG" id="vg:8684247"/>